<protein>
    <submittedName>
        <fullName evidence="2">Uncharacterized protein</fullName>
    </submittedName>
</protein>
<accession>A0A6J5P628</accession>
<gene>
    <name evidence="1" type="ORF">UFOVP714_45</name>
    <name evidence="2" type="ORF">UFOVP864_15</name>
</gene>
<proteinExistence type="predicted"/>
<sequence>MTLPSSGPLTLADIQTEFGGSNPISLSEYYAGGAYVPAGTTGTYGAVPSSGTISIQNFYGTSNVLITFSDYSVFAAAGGYSEAAYAIFGAGGSIGKVYEALNGGGYTFVEQWCTPTSQGGNYEVYASVSAGSVTGTLNTWIATTGNPFWYVAVSGSGNSAYGQLTLQVRRTGTGTVLDTWTVDLNADAL</sequence>
<name>A0A6J5P628_9CAUD</name>
<evidence type="ECO:0000313" key="1">
    <source>
        <dbReference type="EMBL" id="CAB4158956.1"/>
    </source>
</evidence>
<dbReference type="EMBL" id="LR796674">
    <property type="protein sequence ID" value="CAB4158956.1"/>
    <property type="molecule type" value="Genomic_DNA"/>
</dbReference>
<organism evidence="2">
    <name type="scientific">uncultured Caudovirales phage</name>
    <dbReference type="NCBI Taxonomy" id="2100421"/>
    <lineage>
        <taxon>Viruses</taxon>
        <taxon>Duplodnaviria</taxon>
        <taxon>Heunggongvirae</taxon>
        <taxon>Uroviricota</taxon>
        <taxon>Caudoviricetes</taxon>
        <taxon>Peduoviridae</taxon>
        <taxon>Maltschvirus</taxon>
        <taxon>Maltschvirus maltsch</taxon>
    </lineage>
</organism>
<reference evidence="2" key="1">
    <citation type="submission" date="2020-04" db="EMBL/GenBank/DDBJ databases">
        <authorList>
            <person name="Chiriac C."/>
            <person name="Salcher M."/>
            <person name="Ghai R."/>
            <person name="Kavagutti S V."/>
        </authorList>
    </citation>
    <scope>NUCLEOTIDE SEQUENCE</scope>
</reference>
<dbReference type="EMBL" id="LR796814">
    <property type="protein sequence ID" value="CAB4167360.1"/>
    <property type="molecule type" value="Genomic_DNA"/>
</dbReference>
<evidence type="ECO:0000313" key="2">
    <source>
        <dbReference type="EMBL" id="CAB4167360.1"/>
    </source>
</evidence>